<sequence length="166" mass="18047">MVGWQRSEILEFRRRGNGVLLPRSRILVGRAAAKAISIPAAASTTCPSGRRRTCLGRLALRVTVKDLTANAADLSRVQGTFWEVTAVDPSDTGKPIFPPLHQSLPEAVEHCLRHLGSALRAGVPADPTQPLRIPQQPAPVDEPTDPEPSLRRLARNHPGEPITIRL</sequence>
<evidence type="ECO:0000313" key="2">
    <source>
        <dbReference type="EMBL" id="RKR89987.1"/>
    </source>
</evidence>
<name>A0A495JLY6_9ACTN</name>
<dbReference type="Proteomes" id="UP000277671">
    <property type="component" value="Unassembled WGS sequence"/>
</dbReference>
<feature type="region of interest" description="Disordered" evidence="1">
    <location>
        <begin position="123"/>
        <end position="166"/>
    </location>
</feature>
<accession>A0A495JLY6</accession>
<dbReference type="EMBL" id="RBKT01000001">
    <property type="protein sequence ID" value="RKR89987.1"/>
    <property type="molecule type" value="Genomic_DNA"/>
</dbReference>
<organism evidence="2 3">
    <name type="scientific">Micromonospora pisi</name>
    <dbReference type="NCBI Taxonomy" id="589240"/>
    <lineage>
        <taxon>Bacteria</taxon>
        <taxon>Bacillati</taxon>
        <taxon>Actinomycetota</taxon>
        <taxon>Actinomycetes</taxon>
        <taxon>Micromonosporales</taxon>
        <taxon>Micromonosporaceae</taxon>
        <taxon>Micromonospora</taxon>
    </lineage>
</organism>
<dbReference type="AlphaFoldDB" id="A0A495JLY6"/>
<evidence type="ECO:0000313" key="3">
    <source>
        <dbReference type="Proteomes" id="UP000277671"/>
    </source>
</evidence>
<evidence type="ECO:0000256" key="1">
    <source>
        <dbReference type="SAM" id="MobiDB-lite"/>
    </source>
</evidence>
<protein>
    <submittedName>
        <fullName evidence="2">Uncharacterized protein</fullName>
    </submittedName>
</protein>
<reference evidence="2 3" key="1">
    <citation type="submission" date="2018-10" db="EMBL/GenBank/DDBJ databases">
        <title>Sequencing the genomes of 1000 actinobacteria strains.</title>
        <authorList>
            <person name="Klenk H.-P."/>
        </authorList>
    </citation>
    <scope>NUCLEOTIDE SEQUENCE [LARGE SCALE GENOMIC DNA]</scope>
    <source>
        <strain evidence="2 3">DSM 45175</strain>
    </source>
</reference>
<gene>
    <name evidence="2" type="ORF">BDK92_4351</name>
</gene>
<keyword evidence="3" id="KW-1185">Reference proteome</keyword>
<proteinExistence type="predicted"/>
<comment type="caution">
    <text evidence="2">The sequence shown here is derived from an EMBL/GenBank/DDBJ whole genome shotgun (WGS) entry which is preliminary data.</text>
</comment>